<dbReference type="GeneID" id="115889032"/>
<feature type="transmembrane region" description="Helical" evidence="12">
    <location>
        <begin position="17"/>
        <end position="37"/>
    </location>
</feature>
<dbReference type="SUPFAM" id="SSF53649">
    <property type="entry name" value="Alkaline phosphatase-like"/>
    <property type="match status" value="1"/>
</dbReference>
<evidence type="ECO:0000256" key="11">
    <source>
        <dbReference type="ARBA" id="ARBA00023180"/>
    </source>
</evidence>
<keyword evidence="9 12" id="KW-1133">Transmembrane helix</keyword>
<feature type="transmembrane region" description="Helical" evidence="12">
    <location>
        <begin position="802"/>
        <end position="824"/>
    </location>
</feature>
<feature type="transmembrane region" description="Helical" evidence="12">
    <location>
        <begin position="428"/>
        <end position="450"/>
    </location>
</feature>
<dbReference type="Pfam" id="PF01663">
    <property type="entry name" value="Phosphodiest"/>
    <property type="match status" value="1"/>
</dbReference>
<dbReference type="Gene3D" id="3.40.720.10">
    <property type="entry name" value="Alkaline Phosphatase, subunit A"/>
    <property type="match status" value="1"/>
</dbReference>
<evidence type="ECO:0000313" key="15">
    <source>
        <dbReference type="RefSeq" id="XP_030764800.1"/>
    </source>
</evidence>
<feature type="transmembrane region" description="Helical" evidence="12">
    <location>
        <begin position="574"/>
        <end position="592"/>
    </location>
</feature>
<feature type="transmembrane region" description="Helical" evidence="12">
    <location>
        <begin position="836"/>
        <end position="855"/>
    </location>
</feature>
<dbReference type="CDD" id="cd16020">
    <property type="entry name" value="GPI_EPT_1"/>
    <property type="match status" value="1"/>
</dbReference>
<evidence type="ECO:0000256" key="5">
    <source>
        <dbReference type="ARBA" id="ARBA00022502"/>
    </source>
</evidence>
<feature type="transmembrane region" description="Helical" evidence="12">
    <location>
        <begin position="637"/>
        <end position="657"/>
    </location>
</feature>
<feature type="transmembrane region" description="Helical" evidence="12">
    <location>
        <begin position="598"/>
        <end position="616"/>
    </location>
</feature>
<feature type="transmembrane region" description="Helical" evidence="12">
    <location>
        <begin position="524"/>
        <end position="543"/>
    </location>
</feature>
<dbReference type="OrthoDB" id="2748310at2759"/>
<evidence type="ECO:0000313" key="16">
    <source>
        <dbReference type="RefSeq" id="XP_030764801.1"/>
    </source>
</evidence>
<evidence type="ECO:0000256" key="12">
    <source>
        <dbReference type="RuleBase" id="RU367138"/>
    </source>
</evidence>
<reference evidence="15 16" key="1">
    <citation type="submission" date="2025-04" db="UniProtKB">
        <authorList>
            <consortium name="RefSeq"/>
        </authorList>
    </citation>
    <scope>IDENTIFICATION</scope>
    <source>
        <tissue evidence="15 16">Gonads</tissue>
    </source>
</reference>
<dbReference type="EC" id="2.-.-.-" evidence="12"/>
<evidence type="ECO:0000313" key="14">
    <source>
        <dbReference type="Proteomes" id="UP000504635"/>
    </source>
</evidence>
<keyword evidence="6 12" id="KW-0808">Transferase</keyword>
<evidence type="ECO:0000256" key="2">
    <source>
        <dbReference type="ARBA" id="ARBA00004687"/>
    </source>
</evidence>
<dbReference type="Proteomes" id="UP000504635">
    <property type="component" value="Unplaced"/>
</dbReference>
<evidence type="ECO:0000256" key="8">
    <source>
        <dbReference type="ARBA" id="ARBA00022824"/>
    </source>
</evidence>
<sequence length="900" mass="102731">MTNKENSLQIKNKKYQIIILGLLIHFLILFAVFDIYFSSPLDHGMKLVKSISHPPAKRLVLFVADGLRAEAVYGRNTDRIPFLTSIILNNGSWGVAHTRVPTESRPGHVALLAGIYEDPSAIMKGWKANPVYFDSVINQSTNAWCWGSPDILHIFNKDKLDHINLHTYDAKLEDFGDNDTGLLDTWVFERVEAFLLNEVKKCNHNCDKFHQSGNVFFLHLLGIDTAGHGFKPHSKEYIRNIQLVDRNVDRISKLFSEIYNDSLTTFIFTADHGMTDWGSHGAGSPHETEAPLIAWGAGVKANRAQQDVKQIDIAPFLSSLVGLNIPMNSLGVIPLNYLEMSKEDLAEVQLSNTLQLLEIFNVKRRRTEANTLVFIPYKGLTSEVLTEKMYYLSMLKEKKEFDALIKECVKLMGTLIDGLDYYHNYYQYPLLISISVGFIGWILFLIASVLDNEKLGNKSPLLHKRILIIFNAVPVILCYMQSFPLSYYLHFTFPVASFTLLHRDTNRLKSIFFEFKQFLSSDKAASIIIYIIGIELLICGFFHRAAFSILTVLIGLWIFSTDTFGKYTNKRDKLLWISLCSVLSAFPLCPVMKTSFNMPMYVLGCVSWLVLFYEMYCRITVQNQLRNTKVSYKIFHFQFLCLVCAAIYTVLLELGFIANNSSIKYISWFIFVMPISIIPFSNQLVADRLITTFFGFAPFYLLVSSNYEALFSAVYVAILCNWLLIESKVLQATDSGNIIYYLSFNSLIESKQKVNSDMFRRAFLFMVFIFVGFFGTGNIASLNSFDPMWVRAFLTVFSPFKMMGLILLKIAVPFLFTCCVFRAINSIGKENILQMFCIILIFSDIMVLQFLFLITNKGSWLDIGSSLSHFIIMEGFVTILLILYGFAHLLTTVNYLKLEK</sequence>
<evidence type="ECO:0000259" key="13">
    <source>
        <dbReference type="Pfam" id="PF04987"/>
    </source>
</evidence>
<dbReference type="AlphaFoldDB" id="A0A6J2YPU4"/>
<evidence type="ECO:0000256" key="7">
    <source>
        <dbReference type="ARBA" id="ARBA00022692"/>
    </source>
</evidence>
<dbReference type="GO" id="GO:0005789">
    <property type="term" value="C:endoplasmic reticulum membrane"/>
    <property type="evidence" value="ECO:0007669"/>
    <property type="project" value="UniProtKB-SubCell"/>
</dbReference>
<comment type="subcellular location">
    <subcellularLocation>
        <location evidence="1 12">Endoplasmic reticulum membrane</location>
        <topology evidence="1 12">Multi-pass membrane protein</topology>
    </subcellularLocation>
</comment>
<dbReference type="InterPro" id="IPR017850">
    <property type="entry name" value="Alkaline_phosphatase_core_sf"/>
</dbReference>
<proteinExistence type="inferred from homology"/>
<organism evidence="14 15">
    <name type="scientific">Sitophilus oryzae</name>
    <name type="common">Rice weevil</name>
    <name type="synonym">Curculio oryzae</name>
    <dbReference type="NCBI Taxonomy" id="7048"/>
    <lineage>
        <taxon>Eukaryota</taxon>
        <taxon>Metazoa</taxon>
        <taxon>Ecdysozoa</taxon>
        <taxon>Arthropoda</taxon>
        <taxon>Hexapoda</taxon>
        <taxon>Insecta</taxon>
        <taxon>Pterygota</taxon>
        <taxon>Neoptera</taxon>
        <taxon>Endopterygota</taxon>
        <taxon>Coleoptera</taxon>
        <taxon>Polyphaga</taxon>
        <taxon>Cucujiformia</taxon>
        <taxon>Curculionidae</taxon>
        <taxon>Dryophthorinae</taxon>
        <taxon>Sitophilus</taxon>
    </lineage>
</organism>
<dbReference type="InterPro" id="IPR037671">
    <property type="entry name" value="PIGN_N"/>
</dbReference>
<dbReference type="RefSeq" id="XP_030764801.1">
    <property type="nucleotide sequence ID" value="XM_030908941.1"/>
</dbReference>
<dbReference type="Pfam" id="PF04987">
    <property type="entry name" value="PigN"/>
    <property type="match status" value="1"/>
</dbReference>
<evidence type="ECO:0000256" key="4">
    <source>
        <dbReference type="ARBA" id="ARBA00020831"/>
    </source>
</evidence>
<dbReference type="GO" id="GO:0051377">
    <property type="term" value="F:mannose-ethanolamine phosphotransferase activity"/>
    <property type="evidence" value="ECO:0007669"/>
    <property type="project" value="UniProtKB-UniRule"/>
</dbReference>
<dbReference type="PANTHER" id="PTHR12250">
    <property type="entry name" value="PHOSPHATIDYLINOSITOL GLYCAN, CLASS N"/>
    <property type="match status" value="1"/>
</dbReference>
<dbReference type="KEGG" id="soy:115889032"/>
<evidence type="ECO:0000256" key="9">
    <source>
        <dbReference type="ARBA" id="ARBA00022989"/>
    </source>
</evidence>
<keyword evidence="11" id="KW-0325">Glycoprotein</keyword>
<dbReference type="InterPro" id="IPR007070">
    <property type="entry name" value="GPI_EtnP_transferase_1"/>
</dbReference>
<dbReference type="UniPathway" id="UPA00196"/>
<name>A0A6J2YPU4_SITOR</name>
<dbReference type="InterPro" id="IPR017852">
    <property type="entry name" value="GPI_EtnP_transferase_1_C"/>
</dbReference>
<keyword evidence="14" id="KW-1185">Reference proteome</keyword>
<evidence type="ECO:0000256" key="6">
    <source>
        <dbReference type="ARBA" id="ARBA00022679"/>
    </source>
</evidence>
<keyword evidence="5 12" id="KW-0337">GPI-anchor biosynthesis</keyword>
<feature type="domain" description="GPI ethanolamine phosphate transferase 1 C-terminal" evidence="13">
    <location>
        <begin position="418"/>
        <end position="859"/>
    </location>
</feature>
<protein>
    <recommendedName>
        <fullName evidence="4 12">GPI ethanolamine phosphate transferase 1</fullName>
        <ecNumber evidence="12">2.-.-.-</ecNumber>
    </recommendedName>
</protein>
<feature type="transmembrane region" description="Helical" evidence="12">
    <location>
        <begin position="663"/>
        <end position="680"/>
    </location>
</feature>
<evidence type="ECO:0000256" key="10">
    <source>
        <dbReference type="ARBA" id="ARBA00023136"/>
    </source>
</evidence>
<evidence type="ECO:0000256" key="3">
    <source>
        <dbReference type="ARBA" id="ARBA00008400"/>
    </source>
</evidence>
<comment type="similarity">
    <text evidence="3 12">Belongs to the PIGG/PIGN/PIGO family. PIGN subfamily.</text>
</comment>
<feature type="transmembrane region" description="Helical" evidence="12">
    <location>
        <begin position="867"/>
        <end position="890"/>
    </location>
</feature>
<comment type="pathway">
    <text evidence="2 12">Glycolipid biosynthesis; glycosylphosphatidylinositol-anchor biosynthesis.</text>
</comment>
<comment type="function">
    <text evidence="12">Ethanolamine phosphate transferase involved in glycosylphosphatidylinositol-anchor biosynthesis. Transfers ethanolamine phosphate to the first alpha-1,4-linked mannose of the glycosylphosphatidylinositol precursor of GPI-anchor.</text>
</comment>
<accession>A0A6J2YPU4</accession>
<evidence type="ECO:0000256" key="1">
    <source>
        <dbReference type="ARBA" id="ARBA00004477"/>
    </source>
</evidence>
<keyword evidence="7 12" id="KW-0812">Transmembrane</keyword>
<dbReference type="RefSeq" id="XP_030764800.1">
    <property type="nucleotide sequence ID" value="XM_030908940.1"/>
</dbReference>
<feature type="transmembrane region" description="Helical" evidence="12">
    <location>
        <begin position="762"/>
        <end position="782"/>
    </location>
</feature>
<gene>
    <name evidence="15 16" type="primary">LOC115889032</name>
</gene>
<dbReference type="CTD" id="36049"/>
<dbReference type="InterPro" id="IPR002591">
    <property type="entry name" value="Phosphodiest/P_Trfase"/>
</dbReference>
<keyword evidence="10 12" id="KW-0472">Membrane</keyword>
<dbReference type="GO" id="GO:0006506">
    <property type="term" value="P:GPI anchor biosynthetic process"/>
    <property type="evidence" value="ECO:0007669"/>
    <property type="project" value="UniProtKB-UniPathway"/>
</dbReference>
<keyword evidence="8 12" id="KW-0256">Endoplasmic reticulum</keyword>
<feature type="transmembrane region" description="Helical" evidence="12">
    <location>
        <begin position="462"/>
        <end position="479"/>
    </location>
</feature>
<dbReference type="PANTHER" id="PTHR12250:SF0">
    <property type="entry name" value="GPI ETHANOLAMINE PHOSPHATE TRANSFERASE 1"/>
    <property type="match status" value="1"/>
</dbReference>